<dbReference type="Proteomes" id="UP000054560">
    <property type="component" value="Unassembled WGS sequence"/>
</dbReference>
<feature type="non-terminal residue" evidence="3">
    <location>
        <position position="1"/>
    </location>
</feature>
<keyword evidence="2" id="KW-0812">Transmembrane</keyword>
<dbReference type="EMBL" id="KQ241681">
    <property type="protein sequence ID" value="KNC85836.1"/>
    <property type="molecule type" value="Genomic_DNA"/>
</dbReference>
<dbReference type="RefSeq" id="XP_014159738.1">
    <property type="nucleotide sequence ID" value="XM_014304263.1"/>
</dbReference>
<accession>A0A0L0GAC6</accession>
<protein>
    <submittedName>
        <fullName evidence="3">Uncharacterized protein</fullName>
    </submittedName>
</protein>
<evidence type="ECO:0000313" key="4">
    <source>
        <dbReference type="Proteomes" id="UP000054560"/>
    </source>
</evidence>
<dbReference type="InterPro" id="IPR027054">
    <property type="entry name" value="ALG2"/>
</dbReference>
<dbReference type="PANTHER" id="PTHR45918">
    <property type="entry name" value="ALPHA-1,3/1,6-MANNOSYLTRANSFERASE ALG2"/>
    <property type="match status" value="1"/>
</dbReference>
<dbReference type="GO" id="GO:0012505">
    <property type="term" value="C:endomembrane system"/>
    <property type="evidence" value="ECO:0007669"/>
    <property type="project" value="TreeGrafter"/>
</dbReference>
<dbReference type="PANTHER" id="PTHR45918:SF1">
    <property type="entry name" value="ALPHA-1,3_1,6-MANNOSYLTRANSFERASE ALG2"/>
    <property type="match status" value="1"/>
</dbReference>
<feature type="transmembrane region" description="Helical" evidence="2">
    <location>
        <begin position="21"/>
        <end position="39"/>
    </location>
</feature>
<dbReference type="STRING" id="667725.A0A0L0GAC6"/>
<keyword evidence="4" id="KW-1185">Reference proteome</keyword>
<dbReference type="GO" id="GO:0004378">
    <property type="term" value="F:GDP-Man:Man(1)GlcNAc(2)-PP-Dol alpha-1,3-mannosyltransferase activity"/>
    <property type="evidence" value="ECO:0007669"/>
    <property type="project" value="InterPro"/>
</dbReference>
<proteinExistence type="predicted"/>
<dbReference type="AlphaFoldDB" id="A0A0L0GAC6"/>
<keyword evidence="1" id="KW-0808">Transferase</keyword>
<dbReference type="OrthoDB" id="448893at2759"/>
<name>A0A0L0GAC6_9EUKA</name>
<sequence length="113" mass="12392">TIPVTVRGDAMPRQIMGRLHAVFAYLRMCYVAMLLVFGLDGLETHPYDIIFCDQVSACIPILRLSESKCGISVLFLSTIMPAYSLTGGAYSNRSVRVCTALCLQLTASSYVFS</sequence>
<dbReference type="GeneID" id="25902486"/>
<evidence type="ECO:0000313" key="3">
    <source>
        <dbReference type="EMBL" id="KNC85836.1"/>
    </source>
</evidence>
<dbReference type="eggNOG" id="KOG0853">
    <property type="taxonomic scope" value="Eukaryota"/>
</dbReference>
<gene>
    <name evidence="3" type="ORF">SARC_01982</name>
</gene>
<reference evidence="3 4" key="1">
    <citation type="submission" date="2011-02" db="EMBL/GenBank/DDBJ databases">
        <title>The Genome Sequence of Sphaeroforma arctica JP610.</title>
        <authorList>
            <consortium name="The Broad Institute Genome Sequencing Platform"/>
            <person name="Russ C."/>
            <person name="Cuomo C."/>
            <person name="Young S.K."/>
            <person name="Zeng Q."/>
            <person name="Gargeya S."/>
            <person name="Alvarado L."/>
            <person name="Berlin A."/>
            <person name="Chapman S.B."/>
            <person name="Chen Z."/>
            <person name="Freedman E."/>
            <person name="Gellesch M."/>
            <person name="Goldberg J."/>
            <person name="Griggs A."/>
            <person name="Gujja S."/>
            <person name="Heilman E."/>
            <person name="Heiman D."/>
            <person name="Howarth C."/>
            <person name="Mehta T."/>
            <person name="Neiman D."/>
            <person name="Pearson M."/>
            <person name="Roberts A."/>
            <person name="Saif S."/>
            <person name="Shea T."/>
            <person name="Shenoy N."/>
            <person name="Sisk P."/>
            <person name="Stolte C."/>
            <person name="Sykes S."/>
            <person name="White J."/>
            <person name="Yandava C."/>
            <person name="Burger G."/>
            <person name="Gray M.W."/>
            <person name="Holland P.W.H."/>
            <person name="King N."/>
            <person name="Lang F.B.F."/>
            <person name="Roger A.J."/>
            <person name="Ruiz-Trillo I."/>
            <person name="Haas B."/>
            <person name="Nusbaum C."/>
            <person name="Birren B."/>
        </authorList>
    </citation>
    <scope>NUCLEOTIDE SEQUENCE [LARGE SCALE GENOMIC DNA]</scope>
    <source>
        <strain evidence="3 4">JP610</strain>
    </source>
</reference>
<keyword evidence="2" id="KW-0472">Membrane</keyword>
<evidence type="ECO:0000256" key="1">
    <source>
        <dbReference type="ARBA" id="ARBA00022679"/>
    </source>
</evidence>
<organism evidence="3 4">
    <name type="scientific">Sphaeroforma arctica JP610</name>
    <dbReference type="NCBI Taxonomy" id="667725"/>
    <lineage>
        <taxon>Eukaryota</taxon>
        <taxon>Ichthyosporea</taxon>
        <taxon>Ichthyophonida</taxon>
        <taxon>Sphaeroforma</taxon>
    </lineage>
</organism>
<evidence type="ECO:0000256" key="2">
    <source>
        <dbReference type="SAM" id="Phobius"/>
    </source>
</evidence>
<keyword evidence="2" id="KW-1133">Transmembrane helix</keyword>